<dbReference type="AlphaFoldDB" id="A0AAP0P5H6"/>
<feature type="region of interest" description="Disordered" evidence="1">
    <location>
        <begin position="1"/>
        <end position="53"/>
    </location>
</feature>
<accession>A0AAP0P5H6</accession>
<dbReference type="Proteomes" id="UP001420932">
    <property type="component" value="Unassembled WGS sequence"/>
</dbReference>
<evidence type="ECO:0000256" key="1">
    <source>
        <dbReference type="SAM" id="MobiDB-lite"/>
    </source>
</evidence>
<keyword evidence="3" id="KW-1185">Reference proteome</keyword>
<dbReference type="EMBL" id="JBBNAF010000007">
    <property type="protein sequence ID" value="KAK9129025.1"/>
    <property type="molecule type" value="Genomic_DNA"/>
</dbReference>
<protein>
    <submittedName>
        <fullName evidence="2">Uncharacterized protein</fullName>
    </submittedName>
</protein>
<feature type="compositionally biased region" description="Basic and acidic residues" evidence="1">
    <location>
        <begin position="1"/>
        <end position="10"/>
    </location>
</feature>
<gene>
    <name evidence="2" type="ORF">Syun_017822</name>
</gene>
<proteinExistence type="predicted"/>
<name>A0AAP0P5H6_9MAGN</name>
<reference evidence="2 3" key="1">
    <citation type="submission" date="2024-01" db="EMBL/GenBank/DDBJ databases">
        <title>Genome assemblies of Stephania.</title>
        <authorList>
            <person name="Yang L."/>
        </authorList>
    </citation>
    <scope>NUCLEOTIDE SEQUENCE [LARGE SCALE GENOMIC DNA]</scope>
    <source>
        <strain evidence="2">YNDBR</strain>
        <tissue evidence="2">Leaf</tissue>
    </source>
</reference>
<evidence type="ECO:0000313" key="2">
    <source>
        <dbReference type="EMBL" id="KAK9129025.1"/>
    </source>
</evidence>
<comment type="caution">
    <text evidence="2">The sequence shown here is derived from an EMBL/GenBank/DDBJ whole genome shotgun (WGS) entry which is preliminary data.</text>
</comment>
<organism evidence="2 3">
    <name type="scientific">Stephania yunnanensis</name>
    <dbReference type="NCBI Taxonomy" id="152371"/>
    <lineage>
        <taxon>Eukaryota</taxon>
        <taxon>Viridiplantae</taxon>
        <taxon>Streptophyta</taxon>
        <taxon>Embryophyta</taxon>
        <taxon>Tracheophyta</taxon>
        <taxon>Spermatophyta</taxon>
        <taxon>Magnoliopsida</taxon>
        <taxon>Ranunculales</taxon>
        <taxon>Menispermaceae</taxon>
        <taxon>Menispermoideae</taxon>
        <taxon>Cissampelideae</taxon>
        <taxon>Stephania</taxon>
    </lineage>
</organism>
<evidence type="ECO:0000313" key="3">
    <source>
        <dbReference type="Proteomes" id="UP001420932"/>
    </source>
</evidence>
<sequence>MVKLKLHENENPSALSSVPTPMSSPQNTSQSQVFVHATTQQEQQQRHNNSTTSITTVKKMKIKKKKKKQLFINSFRLHYNWCSSHVLPMPDSVVGEGLELLLITMTTMTLHGMQLSLLKNSIKGWSHSYQGTCTGSKRRAPRIAVVPIKEMSTTRSISSPRSSSRAATRSLDWRNKSLIGDTKKCWLEACDVHHGLVL</sequence>
<feature type="compositionally biased region" description="Polar residues" evidence="1">
    <location>
        <begin position="11"/>
        <end position="53"/>
    </location>
</feature>